<evidence type="ECO:0000256" key="2">
    <source>
        <dbReference type="ARBA" id="ARBA00022801"/>
    </source>
</evidence>
<protein>
    <recommendedName>
        <fullName evidence="8">ADAMTS cysteine-rich domain-containing protein</fullName>
    </recommendedName>
</protein>
<comment type="caution">
    <text evidence="9">The sequence shown here is derived from an EMBL/GenBank/DDBJ whole genome shotgun (WGS) entry which is preliminary data.</text>
</comment>
<keyword evidence="3" id="KW-0862">Zinc</keyword>
<keyword evidence="5" id="KW-0325">Glycoprotein</keyword>
<name>A0AAN8K7L7_PATCE</name>
<evidence type="ECO:0000256" key="7">
    <source>
        <dbReference type="SAM" id="SignalP"/>
    </source>
</evidence>
<evidence type="ECO:0000259" key="8">
    <source>
        <dbReference type="Pfam" id="PF17771"/>
    </source>
</evidence>
<feature type="region of interest" description="Disordered" evidence="6">
    <location>
        <begin position="203"/>
        <end position="239"/>
    </location>
</feature>
<keyword evidence="4" id="KW-1015">Disulfide bond</keyword>
<keyword evidence="1" id="KW-0479">Metal-binding</keyword>
<keyword evidence="2" id="KW-0378">Hydrolase</keyword>
<evidence type="ECO:0000313" key="9">
    <source>
        <dbReference type="EMBL" id="KAK6187043.1"/>
    </source>
</evidence>
<evidence type="ECO:0000256" key="3">
    <source>
        <dbReference type="ARBA" id="ARBA00022833"/>
    </source>
</evidence>
<dbReference type="AlphaFoldDB" id="A0AAN8K7L7"/>
<reference evidence="9 10" key="1">
    <citation type="submission" date="2024-01" db="EMBL/GenBank/DDBJ databases">
        <title>The genome of the rayed Mediterranean limpet Patella caerulea (Linnaeus, 1758).</title>
        <authorList>
            <person name="Anh-Thu Weber A."/>
            <person name="Halstead-Nussloch G."/>
        </authorList>
    </citation>
    <scope>NUCLEOTIDE SEQUENCE [LARGE SCALE GENOMIC DNA]</scope>
    <source>
        <strain evidence="9">AATW-2023a</strain>
        <tissue evidence="9">Whole specimen</tissue>
    </source>
</reference>
<keyword evidence="10" id="KW-1185">Reference proteome</keyword>
<dbReference type="Pfam" id="PF17771">
    <property type="entry name" value="ADAMTS_CR_2"/>
    <property type="match status" value="1"/>
</dbReference>
<evidence type="ECO:0000256" key="4">
    <source>
        <dbReference type="ARBA" id="ARBA00023157"/>
    </source>
</evidence>
<evidence type="ECO:0000256" key="1">
    <source>
        <dbReference type="ARBA" id="ARBA00022723"/>
    </source>
</evidence>
<dbReference type="EMBL" id="JAZGQO010000005">
    <property type="protein sequence ID" value="KAK6187043.1"/>
    <property type="molecule type" value="Genomic_DNA"/>
</dbReference>
<dbReference type="InterPro" id="IPR041645">
    <property type="entry name" value="ADAMTS_CR_2"/>
</dbReference>
<feature type="signal peptide" evidence="7">
    <location>
        <begin position="1"/>
        <end position="17"/>
    </location>
</feature>
<gene>
    <name evidence="9" type="ORF">SNE40_006292</name>
</gene>
<feature type="chain" id="PRO_5042832978" description="ADAMTS cysteine-rich domain-containing protein" evidence="7">
    <location>
        <begin position="18"/>
        <end position="301"/>
    </location>
</feature>
<dbReference type="GO" id="GO:0016787">
    <property type="term" value="F:hydrolase activity"/>
    <property type="evidence" value="ECO:0007669"/>
    <property type="project" value="UniProtKB-KW"/>
</dbReference>
<evidence type="ECO:0000313" key="10">
    <source>
        <dbReference type="Proteomes" id="UP001347796"/>
    </source>
</evidence>
<feature type="domain" description="ADAMTS cysteine-rich" evidence="8">
    <location>
        <begin position="77"/>
        <end position="151"/>
    </location>
</feature>
<dbReference type="GO" id="GO:0046872">
    <property type="term" value="F:metal ion binding"/>
    <property type="evidence" value="ECO:0007669"/>
    <property type="project" value="UniProtKB-KW"/>
</dbReference>
<evidence type="ECO:0000256" key="6">
    <source>
        <dbReference type="SAM" id="MobiDB-lite"/>
    </source>
</evidence>
<dbReference type="Proteomes" id="UP001347796">
    <property type="component" value="Unassembled WGS sequence"/>
</dbReference>
<evidence type="ECO:0000256" key="5">
    <source>
        <dbReference type="ARBA" id="ARBA00023180"/>
    </source>
</evidence>
<dbReference type="Gene3D" id="3.40.1620.60">
    <property type="match status" value="1"/>
</dbReference>
<sequence length="301" mass="33094">MKLLILIVGCCFAFCYSSMELKQKAQDAVNVKVMESSHVNRDKRKASHVFNKAISSSVYTRNERAANITKRQASAPSADDQCIQELGAGSHFCPGSYPAVFPVPDFEDFSIMCTTAICRTPGTPTCQQVNQLFVDFTTCGNQKWCIGGVCVFDEAAPVTSSDLCPQGDSAGQTCDFTPTRCEIIKNVALSAFLDCCENCAEETTTPTTTSTTTPTTTTSTTTPTTTTSTTTPTTTTSTTTPATTTMQRCSLFQYLKCKCSNPPIAKLNCLRRECKRCQYVFRRRCRKLKKWCKLLTARNTK</sequence>
<keyword evidence="7" id="KW-0732">Signal</keyword>
<organism evidence="9 10">
    <name type="scientific">Patella caerulea</name>
    <name type="common">Rayed Mediterranean limpet</name>
    <dbReference type="NCBI Taxonomy" id="87958"/>
    <lineage>
        <taxon>Eukaryota</taxon>
        <taxon>Metazoa</taxon>
        <taxon>Spiralia</taxon>
        <taxon>Lophotrochozoa</taxon>
        <taxon>Mollusca</taxon>
        <taxon>Gastropoda</taxon>
        <taxon>Patellogastropoda</taxon>
        <taxon>Patelloidea</taxon>
        <taxon>Patellidae</taxon>
        <taxon>Patella</taxon>
    </lineage>
</organism>
<accession>A0AAN8K7L7</accession>
<proteinExistence type="predicted"/>